<dbReference type="Proteomes" id="UP001314229">
    <property type="component" value="Unassembled WGS sequence"/>
</dbReference>
<sequence length="56" mass="6200">MLRLFPSADSGNVGFVLICYLRFKAQRSDPPSASILHLKPHRTSCFSANQSSTCQD</sequence>
<name>A0AAV1Q4X6_SCOSC</name>
<evidence type="ECO:0000313" key="2">
    <source>
        <dbReference type="Proteomes" id="UP001314229"/>
    </source>
</evidence>
<gene>
    <name evidence="1" type="ORF">FSCOSCO3_A006115</name>
</gene>
<organism evidence="1 2">
    <name type="scientific">Scomber scombrus</name>
    <name type="common">Atlantic mackerel</name>
    <name type="synonym">Scomber vernalis</name>
    <dbReference type="NCBI Taxonomy" id="13677"/>
    <lineage>
        <taxon>Eukaryota</taxon>
        <taxon>Metazoa</taxon>
        <taxon>Chordata</taxon>
        <taxon>Craniata</taxon>
        <taxon>Vertebrata</taxon>
        <taxon>Euteleostomi</taxon>
        <taxon>Actinopterygii</taxon>
        <taxon>Neopterygii</taxon>
        <taxon>Teleostei</taxon>
        <taxon>Neoteleostei</taxon>
        <taxon>Acanthomorphata</taxon>
        <taxon>Pelagiaria</taxon>
        <taxon>Scombriformes</taxon>
        <taxon>Scombridae</taxon>
        <taxon>Scomber</taxon>
    </lineage>
</organism>
<reference evidence="1 2" key="1">
    <citation type="submission" date="2024-01" db="EMBL/GenBank/DDBJ databases">
        <authorList>
            <person name="Alioto T."/>
            <person name="Alioto T."/>
            <person name="Gomez Garrido J."/>
        </authorList>
    </citation>
    <scope>NUCLEOTIDE SEQUENCE [LARGE SCALE GENOMIC DNA]</scope>
</reference>
<proteinExistence type="predicted"/>
<protein>
    <submittedName>
        <fullName evidence="1">Uncharacterized protein</fullName>
    </submittedName>
</protein>
<comment type="caution">
    <text evidence="1">The sequence shown here is derived from an EMBL/GenBank/DDBJ whole genome shotgun (WGS) entry which is preliminary data.</text>
</comment>
<keyword evidence="2" id="KW-1185">Reference proteome</keyword>
<accession>A0AAV1Q4X6</accession>
<evidence type="ECO:0000313" key="1">
    <source>
        <dbReference type="EMBL" id="CAK6978528.1"/>
    </source>
</evidence>
<dbReference type="EMBL" id="CAWUFR010000495">
    <property type="protein sequence ID" value="CAK6978528.1"/>
    <property type="molecule type" value="Genomic_DNA"/>
</dbReference>
<dbReference type="AlphaFoldDB" id="A0AAV1Q4X6"/>